<dbReference type="Proteomes" id="UP000030826">
    <property type="component" value="Unassembled WGS sequence"/>
</dbReference>
<evidence type="ECO:0000313" key="10">
    <source>
        <dbReference type="Proteomes" id="UP000030826"/>
    </source>
</evidence>
<dbReference type="PANTHER" id="PTHR45694">
    <property type="entry name" value="GLUTAREDOXIN 2"/>
    <property type="match status" value="1"/>
</dbReference>
<proteinExistence type="inferred from homology"/>
<dbReference type="SUPFAM" id="SSF52833">
    <property type="entry name" value="Thioredoxin-like"/>
    <property type="match status" value="1"/>
</dbReference>
<comment type="similarity">
    <text evidence="2 7">Belongs to the glutaredoxin family.</text>
</comment>
<evidence type="ECO:0000256" key="6">
    <source>
        <dbReference type="ARBA" id="ARBA00023284"/>
    </source>
</evidence>
<dbReference type="CDD" id="cd03418">
    <property type="entry name" value="GRX_GRXb_1_3_like"/>
    <property type="match status" value="1"/>
</dbReference>
<evidence type="ECO:0000256" key="2">
    <source>
        <dbReference type="ARBA" id="ARBA00007787"/>
    </source>
</evidence>
<sequence>MKPDILLYVTSWCPYCRRAKALLTKKGAAFTEVDIEASAENRKAMIDVSGRSTVPQIFINGTHVGGSDELHALDARGGLDPLLAIERPPVM</sequence>
<evidence type="ECO:0000256" key="5">
    <source>
        <dbReference type="ARBA" id="ARBA00023157"/>
    </source>
</evidence>
<dbReference type="PRINTS" id="PR00160">
    <property type="entry name" value="GLUTAREDOXIN"/>
</dbReference>
<dbReference type="InterPro" id="IPR036249">
    <property type="entry name" value="Thioredoxin-like_sf"/>
</dbReference>
<dbReference type="PANTHER" id="PTHR45694:SF18">
    <property type="entry name" value="GLUTAREDOXIN-1-RELATED"/>
    <property type="match status" value="1"/>
</dbReference>
<gene>
    <name evidence="9" type="ORF">LA66_17530</name>
</gene>
<comment type="caution">
    <text evidence="9">The sequence shown here is derived from an EMBL/GenBank/DDBJ whole genome shotgun (WGS) entry which is preliminary data.</text>
</comment>
<dbReference type="RefSeq" id="WP_039195244.1">
    <property type="nucleotide sequence ID" value="NZ_JRFJ01000005.1"/>
</dbReference>
<keyword evidence="7" id="KW-0963">Cytoplasm</keyword>
<protein>
    <recommendedName>
        <fullName evidence="7">Glutaredoxin</fullName>
    </recommendedName>
</protein>
<organism evidence="9 10">
    <name type="scientific">Aureimonas altamirensis</name>
    <dbReference type="NCBI Taxonomy" id="370622"/>
    <lineage>
        <taxon>Bacteria</taxon>
        <taxon>Pseudomonadati</taxon>
        <taxon>Pseudomonadota</taxon>
        <taxon>Alphaproteobacteria</taxon>
        <taxon>Hyphomicrobiales</taxon>
        <taxon>Aurantimonadaceae</taxon>
        <taxon>Aureimonas</taxon>
    </lineage>
</organism>
<name>A0A0B1Q048_9HYPH</name>
<dbReference type="InterPro" id="IPR014025">
    <property type="entry name" value="Glutaredoxin_subgr"/>
</dbReference>
<dbReference type="PROSITE" id="PS51354">
    <property type="entry name" value="GLUTAREDOXIN_2"/>
    <property type="match status" value="1"/>
</dbReference>
<evidence type="ECO:0000313" key="9">
    <source>
        <dbReference type="EMBL" id="KHJ53719.1"/>
    </source>
</evidence>
<dbReference type="GO" id="GO:0015038">
    <property type="term" value="F:glutathione disulfide oxidoreductase activity"/>
    <property type="evidence" value="ECO:0007669"/>
    <property type="project" value="UniProtKB-UniRule"/>
</dbReference>
<dbReference type="NCBIfam" id="TIGR02181">
    <property type="entry name" value="GRX_bact"/>
    <property type="match status" value="1"/>
</dbReference>
<comment type="function">
    <text evidence="1 7">Has a glutathione-disulfide oxidoreductase activity in the presence of NADPH and glutathione reductase. Reduces low molecular weight disulfides and proteins.</text>
</comment>
<dbReference type="InterPro" id="IPR011767">
    <property type="entry name" value="GLR_AS"/>
</dbReference>
<evidence type="ECO:0000256" key="1">
    <source>
        <dbReference type="ARBA" id="ARBA00002549"/>
    </source>
</evidence>
<dbReference type="OrthoDB" id="9814618at2"/>
<dbReference type="STRING" id="370622.LA66_17530"/>
<dbReference type="Pfam" id="PF00462">
    <property type="entry name" value="Glutaredoxin"/>
    <property type="match status" value="1"/>
</dbReference>
<dbReference type="PROSITE" id="PS00195">
    <property type="entry name" value="GLUTAREDOXIN_1"/>
    <property type="match status" value="1"/>
</dbReference>
<evidence type="ECO:0000259" key="8">
    <source>
        <dbReference type="Pfam" id="PF00462"/>
    </source>
</evidence>
<dbReference type="InterPro" id="IPR011900">
    <property type="entry name" value="GRX_bact"/>
</dbReference>
<accession>A0A0B1Q048</accession>
<keyword evidence="4 7" id="KW-0249">Electron transport</keyword>
<dbReference type="EMBL" id="JRFJ01000005">
    <property type="protein sequence ID" value="KHJ53719.1"/>
    <property type="molecule type" value="Genomic_DNA"/>
</dbReference>
<evidence type="ECO:0000256" key="3">
    <source>
        <dbReference type="ARBA" id="ARBA00022448"/>
    </source>
</evidence>
<dbReference type="Gene3D" id="3.40.30.10">
    <property type="entry name" value="Glutaredoxin"/>
    <property type="match status" value="1"/>
</dbReference>
<dbReference type="GO" id="GO:0045454">
    <property type="term" value="P:cell redox homeostasis"/>
    <property type="evidence" value="ECO:0007669"/>
    <property type="project" value="InterPro"/>
</dbReference>
<dbReference type="GO" id="GO:0034599">
    <property type="term" value="P:cellular response to oxidative stress"/>
    <property type="evidence" value="ECO:0007669"/>
    <property type="project" value="TreeGrafter"/>
</dbReference>
<keyword evidence="6 7" id="KW-0676">Redox-active center</keyword>
<dbReference type="GO" id="GO:0005737">
    <property type="term" value="C:cytoplasm"/>
    <property type="evidence" value="ECO:0007669"/>
    <property type="project" value="TreeGrafter"/>
</dbReference>
<evidence type="ECO:0000256" key="7">
    <source>
        <dbReference type="RuleBase" id="RU364065"/>
    </source>
</evidence>
<dbReference type="InterPro" id="IPR002109">
    <property type="entry name" value="Glutaredoxin"/>
</dbReference>
<dbReference type="AlphaFoldDB" id="A0A0B1Q048"/>
<evidence type="ECO:0000256" key="4">
    <source>
        <dbReference type="ARBA" id="ARBA00022982"/>
    </source>
</evidence>
<feature type="domain" description="Glutaredoxin" evidence="8">
    <location>
        <begin position="5"/>
        <end position="64"/>
    </location>
</feature>
<keyword evidence="5" id="KW-1015">Disulfide bond</keyword>
<keyword evidence="3 7" id="KW-0813">Transport</keyword>
<reference evidence="9 10" key="1">
    <citation type="submission" date="2014-09" db="EMBL/GenBank/DDBJ databases">
        <title>Isolation and characterization of Aurantimonas altamirensis ON-56566 from clinical sample following a dog bite.</title>
        <authorList>
            <person name="Eshaghi A."/>
            <person name="Li A."/>
            <person name="Shahinas D."/>
            <person name="Bahn P."/>
            <person name="Kus J.V."/>
            <person name="Patel S.N."/>
        </authorList>
    </citation>
    <scope>NUCLEOTIDE SEQUENCE [LARGE SCALE GENOMIC DNA]</scope>
    <source>
        <strain evidence="9 10">ON-56566</strain>
    </source>
</reference>